<dbReference type="Gene3D" id="3.40.50.1000">
    <property type="entry name" value="HAD superfamily/HAD-like"/>
    <property type="match status" value="1"/>
</dbReference>
<dbReference type="GO" id="GO:0006281">
    <property type="term" value="P:DNA repair"/>
    <property type="evidence" value="ECO:0007669"/>
    <property type="project" value="TreeGrafter"/>
</dbReference>
<dbReference type="Proteomes" id="UP000886841">
    <property type="component" value="Unassembled WGS sequence"/>
</dbReference>
<dbReference type="PRINTS" id="PR00413">
    <property type="entry name" value="HADHALOGNASE"/>
</dbReference>
<dbReference type="InterPro" id="IPR041492">
    <property type="entry name" value="HAD_2"/>
</dbReference>
<organism evidence="1 2">
    <name type="scientific">Candidatus Egerieimonas intestinavium</name>
    <dbReference type="NCBI Taxonomy" id="2840777"/>
    <lineage>
        <taxon>Bacteria</taxon>
        <taxon>Bacillati</taxon>
        <taxon>Bacillota</taxon>
        <taxon>Clostridia</taxon>
        <taxon>Lachnospirales</taxon>
        <taxon>Lachnospiraceae</taxon>
        <taxon>Lachnospiraceae incertae sedis</taxon>
        <taxon>Candidatus Egerieimonas</taxon>
    </lineage>
</organism>
<dbReference type="Pfam" id="PF13419">
    <property type="entry name" value="HAD_2"/>
    <property type="match status" value="1"/>
</dbReference>
<protein>
    <submittedName>
        <fullName evidence="1">HAD family hydrolase</fullName>
    </submittedName>
</protein>
<dbReference type="SFLD" id="SFLDS00003">
    <property type="entry name" value="Haloacid_Dehalogenase"/>
    <property type="match status" value="1"/>
</dbReference>
<dbReference type="SFLD" id="SFLDG01129">
    <property type="entry name" value="C1.5:_HAD__Beta-PGM__Phosphata"/>
    <property type="match status" value="1"/>
</dbReference>
<dbReference type="PANTHER" id="PTHR43434">
    <property type="entry name" value="PHOSPHOGLYCOLATE PHOSPHATASE"/>
    <property type="match status" value="1"/>
</dbReference>
<proteinExistence type="predicted"/>
<dbReference type="Gene3D" id="1.10.150.240">
    <property type="entry name" value="Putative phosphatase, domain 2"/>
    <property type="match status" value="1"/>
</dbReference>
<dbReference type="EMBL" id="DVHU01000063">
    <property type="protein sequence ID" value="HIR93204.1"/>
    <property type="molecule type" value="Genomic_DNA"/>
</dbReference>
<dbReference type="InterPro" id="IPR036412">
    <property type="entry name" value="HAD-like_sf"/>
</dbReference>
<evidence type="ECO:0000313" key="2">
    <source>
        <dbReference type="Proteomes" id="UP000886841"/>
    </source>
</evidence>
<dbReference type="AlphaFoldDB" id="A0A9D1JFS0"/>
<name>A0A9D1JFS0_9FIRM</name>
<dbReference type="InterPro" id="IPR023214">
    <property type="entry name" value="HAD_sf"/>
</dbReference>
<evidence type="ECO:0000313" key="1">
    <source>
        <dbReference type="EMBL" id="HIR93204.1"/>
    </source>
</evidence>
<keyword evidence="1" id="KW-0378">Hydrolase</keyword>
<gene>
    <name evidence="1" type="ORF">IAB98_07290</name>
</gene>
<dbReference type="InterPro" id="IPR006439">
    <property type="entry name" value="HAD-SF_hydro_IA"/>
</dbReference>
<dbReference type="GO" id="GO:0008967">
    <property type="term" value="F:phosphoglycolate phosphatase activity"/>
    <property type="evidence" value="ECO:0007669"/>
    <property type="project" value="TreeGrafter"/>
</dbReference>
<sequence>MRYTDVVFDVDGTLVDSEWAVLVSLQRTLEAIGRPVPPAEELTFVLGITGQDALRQMGVEDIPGTFDLWVVKLRELSGEQKPFADIPALLQSLKGQGVRLGVVTSRTRPEFEAAFAHYGLRNFFDETVCSEDTREHKPSGEPLQEYMRRTGARPEQVLYVGDSRYDSGCAQNAGADFALALWGAKSGEEIPAAYRPREPRELGDLLLGQE</sequence>
<reference evidence="1" key="1">
    <citation type="submission" date="2020-10" db="EMBL/GenBank/DDBJ databases">
        <authorList>
            <person name="Gilroy R."/>
        </authorList>
    </citation>
    <scope>NUCLEOTIDE SEQUENCE</scope>
    <source>
        <strain evidence="1">ChiSxjej1B13-7041</strain>
    </source>
</reference>
<dbReference type="PANTHER" id="PTHR43434:SF26">
    <property type="entry name" value="PYROPHOSPHATASE PPAX"/>
    <property type="match status" value="1"/>
</dbReference>
<dbReference type="SUPFAM" id="SSF56784">
    <property type="entry name" value="HAD-like"/>
    <property type="match status" value="1"/>
</dbReference>
<comment type="caution">
    <text evidence="1">The sequence shown here is derived from an EMBL/GenBank/DDBJ whole genome shotgun (WGS) entry which is preliminary data.</text>
</comment>
<dbReference type="InterPro" id="IPR050155">
    <property type="entry name" value="HAD-like_hydrolase_sf"/>
</dbReference>
<accession>A0A9D1JFS0</accession>
<reference evidence="1" key="2">
    <citation type="journal article" date="2021" name="PeerJ">
        <title>Extensive microbial diversity within the chicken gut microbiome revealed by metagenomics and culture.</title>
        <authorList>
            <person name="Gilroy R."/>
            <person name="Ravi A."/>
            <person name="Getino M."/>
            <person name="Pursley I."/>
            <person name="Horton D.L."/>
            <person name="Alikhan N.F."/>
            <person name="Baker D."/>
            <person name="Gharbi K."/>
            <person name="Hall N."/>
            <person name="Watson M."/>
            <person name="Adriaenssens E.M."/>
            <person name="Foster-Nyarko E."/>
            <person name="Jarju S."/>
            <person name="Secka A."/>
            <person name="Antonio M."/>
            <person name="Oren A."/>
            <person name="Chaudhuri R.R."/>
            <person name="La Ragione R."/>
            <person name="Hildebrand F."/>
            <person name="Pallen M.J."/>
        </authorList>
    </citation>
    <scope>NUCLEOTIDE SEQUENCE</scope>
    <source>
        <strain evidence="1">ChiSxjej1B13-7041</strain>
    </source>
</reference>
<dbReference type="GO" id="GO:0005829">
    <property type="term" value="C:cytosol"/>
    <property type="evidence" value="ECO:0007669"/>
    <property type="project" value="TreeGrafter"/>
</dbReference>
<dbReference type="NCBIfam" id="TIGR01549">
    <property type="entry name" value="HAD-SF-IA-v1"/>
    <property type="match status" value="1"/>
</dbReference>
<dbReference type="InterPro" id="IPR023198">
    <property type="entry name" value="PGP-like_dom2"/>
</dbReference>